<feature type="compositionally biased region" description="Basic and acidic residues" evidence="1">
    <location>
        <begin position="54"/>
        <end position="81"/>
    </location>
</feature>
<name>A0A9J5X9L4_SOLCO</name>
<accession>A0A9J5X9L4</accession>
<proteinExistence type="predicted"/>
<keyword evidence="3" id="KW-1185">Reference proteome</keyword>
<sequence length="140" mass="16074">MEIINEATKKSRLEKVKIQYDMLPKYCKQSKVHVHNDESCKNLHPELRNINVNNEKEFDQEKKANIKEPHKRSSDQEKGDKGIAITSINTKNAFDTLVEENEIEQLEESTGGNDNVNDQASEVKRAKLIRDSIILLQKNG</sequence>
<protein>
    <submittedName>
        <fullName evidence="2">Uncharacterized protein</fullName>
    </submittedName>
</protein>
<dbReference type="EMBL" id="JACXVP010000009">
    <property type="protein sequence ID" value="KAG5585003.1"/>
    <property type="molecule type" value="Genomic_DNA"/>
</dbReference>
<dbReference type="Proteomes" id="UP000824120">
    <property type="component" value="Chromosome 9"/>
</dbReference>
<comment type="caution">
    <text evidence="2">The sequence shown here is derived from an EMBL/GenBank/DDBJ whole genome shotgun (WGS) entry which is preliminary data.</text>
</comment>
<gene>
    <name evidence="2" type="ORF">H5410_045437</name>
</gene>
<feature type="region of interest" description="Disordered" evidence="1">
    <location>
        <begin position="51"/>
        <end position="84"/>
    </location>
</feature>
<reference evidence="2 3" key="1">
    <citation type="submission" date="2020-09" db="EMBL/GenBank/DDBJ databases">
        <title>De no assembly of potato wild relative species, Solanum commersonii.</title>
        <authorList>
            <person name="Cho K."/>
        </authorList>
    </citation>
    <scope>NUCLEOTIDE SEQUENCE [LARGE SCALE GENOMIC DNA]</scope>
    <source>
        <strain evidence="2">LZ3.2</strain>
        <tissue evidence="2">Leaf</tissue>
    </source>
</reference>
<dbReference type="OrthoDB" id="1302764at2759"/>
<dbReference type="AlphaFoldDB" id="A0A9J5X9L4"/>
<evidence type="ECO:0000256" key="1">
    <source>
        <dbReference type="SAM" id="MobiDB-lite"/>
    </source>
</evidence>
<organism evidence="2 3">
    <name type="scientific">Solanum commersonii</name>
    <name type="common">Commerson's wild potato</name>
    <name type="synonym">Commerson's nightshade</name>
    <dbReference type="NCBI Taxonomy" id="4109"/>
    <lineage>
        <taxon>Eukaryota</taxon>
        <taxon>Viridiplantae</taxon>
        <taxon>Streptophyta</taxon>
        <taxon>Embryophyta</taxon>
        <taxon>Tracheophyta</taxon>
        <taxon>Spermatophyta</taxon>
        <taxon>Magnoliopsida</taxon>
        <taxon>eudicotyledons</taxon>
        <taxon>Gunneridae</taxon>
        <taxon>Pentapetalae</taxon>
        <taxon>asterids</taxon>
        <taxon>lamiids</taxon>
        <taxon>Solanales</taxon>
        <taxon>Solanaceae</taxon>
        <taxon>Solanoideae</taxon>
        <taxon>Solaneae</taxon>
        <taxon>Solanum</taxon>
    </lineage>
</organism>
<evidence type="ECO:0000313" key="2">
    <source>
        <dbReference type="EMBL" id="KAG5585003.1"/>
    </source>
</evidence>
<evidence type="ECO:0000313" key="3">
    <source>
        <dbReference type="Proteomes" id="UP000824120"/>
    </source>
</evidence>